<sequence length="184" mass="19776">MLVAVLVGCEIGFWLLLAGGLLARYVLRRQRLSAALLLSVPLVDVVLLAATVMDLRGGADATFVHGLSAGYLGFSVAFGHSMVRWADRRVAHRLGAGPPVPKPAPRGTRERLRYEWREFGKAAVAWAVACGLLALMMVLVGGAGAGSSDTAELGAWIVRLTVVLVVWFVGWPGWESVRMAVRRT</sequence>
<accession>A0A0S4QRI2</accession>
<dbReference type="EMBL" id="FAOZ01000014">
    <property type="protein sequence ID" value="CUU57743.1"/>
    <property type="molecule type" value="Genomic_DNA"/>
</dbReference>
<feature type="transmembrane region" description="Helical" evidence="1">
    <location>
        <begin position="119"/>
        <end position="141"/>
    </location>
</feature>
<keyword evidence="1" id="KW-0812">Transmembrane</keyword>
<protein>
    <submittedName>
        <fullName evidence="2">Uncharacterized protein</fullName>
    </submittedName>
</protein>
<name>A0A0S4QRI2_9ACTN</name>
<reference evidence="3" key="1">
    <citation type="submission" date="2015-11" db="EMBL/GenBank/DDBJ databases">
        <authorList>
            <person name="Varghese N."/>
        </authorList>
    </citation>
    <scope>NUCLEOTIDE SEQUENCE [LARGE SCALE GENOMIC DNA]</scope>
    <source>
        <strain evidence="3">DSM 45899</strain>
    </source>
</reference>
<dbReference type="RefSeq" id="WP_091279693.1">
    <property type="nucleotide sequence ID" value="NZ_FAOZ01000014.1"/>
</dbReference>
<organism evidence="2 3">
    <name type="scientific">Parafrankia irregularis</name>
    <dbReference type="NCBI Taxonomy" id="795642"/>
    <lineage>
        <taxon>Bacteria</taxon>
        <taxon>Bacillati</taxon>
        <taxon>Actinomycetota</taxon>
        <taxon>Actinomycetes</taxon>
        <taxon>Frankiales</taxon>
        <taxon>Frankiaceae</taxon>
        <taxon>Parafrankia</taxon>
    </lineage>
</organism>
<evidence type="ECO:0000256" key="1">
    <source>
        <dbReference type="SAM" id="Phobius"/>
    </source>
</evidence>
<feature type="transmembrane region" description="Helical" evidence="1">
    <location>
        <begin position="34"/>
        <end position="52"/>
    </location>
</feature>
<dbReference type="AlphaFoldDB" id="A0A0S4QRI2"/>
<keyword evidence="3" id="KW-1185">Reference proteome</keyword>
<feature type="transmembrane region" description="Helical" evidence="1">
    <location>
        <begin position="153"/>
        <end position="174"/>
    </location>
</feature>
<evidence type="ECO:0000313" key="2">
    <source>
        <dbReference type="EMBL" id="CUU57743.1"/>
    </source>
</evidence>
<feature type="transmembrane region" description="Helical" evidence="1">
    <location>
        <begin position="6"/>
        <end position="27"/>
    </location>
</feature>
<dbReference type="Proteomes" id="UP000198802">
    <property type="component" value="Unassembled WGS sequence"/>
</dbReference>
<gene>
    <name evidence="2" type="ORF">Ga0074812_11490</name>
</gene>
<feature type="transmembrane region" description="Helical" evidence="1">
    <location>
        <begin position="64"/>
        <end position="83"/>
    </location>
</feature>
<keyword evidence="1" id="KW-0472">Membrane</keyword>
<keyword evidence="1" id="KW-1133">Transmembrane helix</keyword>
<evidence type="ECO:0000313" key="3">
    <source>
        <dbReference type="Proteomes" id="UP000198802"/>
    </source>
</evidence>
<proteinExistence type="predicted"/>